<gene>
    <name evidence="11" type="primary">CDC25C</name>
    <name evidence="11" type="ORF">g.7639</name>
</gene>
<keyword evidence="5" id="KW-0378">Hydrolase</keyword>
<feature type="domain" description="Rhodanese" evidence="10">
    <location>
        <begin position="71"/>
        <end position="177"/>
    </location>
</feature>
<dbReference type="GO" id="GO:0051301">
    <property type="term" value="P:cell division"/>
    <property type="evidence" value="ECO:0007669"/>
    <property type="project" value="UniProtKB-KW"/>
</dbReference>
<dbReference type="SMART" id="SM00450">
    <property type="entry name" value="RHOD"/>
    <property type="match status" value="1"/>
</dbReference>
<dbReference type="Pfam" id="PF00581">
    <property type="entry name" value="Rhodanese"/>
    <property type="match status" value="1"/>
</dbReference>
<evidence type="ECO:0000256" key="4">
    <source>
        <dbReference type="ARBA" id="ARBA00022776"/>
    </source>
</evidence>
<comment type="catalytic activity">
    <reaction evidence="8">
        <text>O-phospho-L-tyrosyl-[protein] + H2O = L-tyrosyl-[protein] + phosphate</text>
        <dbReference type="Rhea" id="RHEA:10684"/>
        <dbReference type="Rhea" id="RHEA-COMP:10136"/>
        <dbReference type="Rhea" id="RHEA-COMP:20101"/>
        <dbReference type="ChEBI" id="CHEBI:15377"/>
        <dbReference type="ChEBI" id="CHEBI:43474"/>
        <dbReference type="ChEBI" id="CHEBI:46858"/>
        <dbReference type="ChEBI" id="CHEBI:61978"/>
        <dbReference type="EC" id="3.1.3.48"/>
    </reaction>
</comment>
<evidence type="ECO:0000256" key="6">
    <source>
        <dbReference type="ARBA" id="ARBA00022912"/>
    </source>
</evidence>
<feature type="compositionally biased region" description="Basic residues" evidence="9">
    <location>
        <begin position="196"/>
        <end position="205"/>
    </location>
</feature>
<evidence type="ECO:0000256" key="8">
    <source>
        <dbReference type="ARBA" id="ARBA00051722"/>
    </source>
</evidence>
<comment type="similarity">
    <text evidence="1">Belongs to the MPI phosphatase family.</text>
</comment>
<dbReference type="AlphaFoldDB" id="A0A6G1S862"/>
<dbReference type="FunFam" id="3.40.250.10:FF:000021">
    <property type="entry name" value="M-phase inducer phosphatase cdc-25.2"/>
    <property type="match status" value="1"/>
</dbReference>
<keyword evidence="3" id="KW-0132">Cell division</keyword>
<dbReference type="InterPro" id="IPR036873">
    <property type="entry name" value="Rhodanese-like_dom_sf"/>
</dbReference>
<accession>A0A6G1S862</accession>
<name>A0A6G1S862_9ACAR</name>
<sequence>MIDFNDDDTMHELAEEEDSDEVPPADRTCDLIGDGSQPYALPTLSTIKHDRFKRIDATTLVKLINGDYRDSVESFTIVDCRYPYEYNGGHIINSLNIHNGAELIKLLLDKKPQAGHSNRHVIIFHCEFSSERGPRLMRFLREKDRQMNQYPELIHPELYLLDGGYRDFYKKYKEYCEPQAYKPMKARNHRDELRSFRKRRKMVAPRRKENRTPDISFEGT</sequence>
<dbReference type="InterPro" id="IPR000751">
    <property type="entry name" value="MPI_Phosphatase"/>
</dbReference>
<organism evidence="11">
    <name type="scientific">Aceria tosichella</name>
    <name type="common">wheat curl mite</name>
    <dbReference type="NCBI Taxonomy" id="561515"/>
    <lineage>
        <taxon>Eukaryota</taxon>
        <taxon>Metazoa</taxon>
        <taxon>Ecdysozoa</taxon>
        <taxon>Arthropoda</taxon>
        <taxon>Chelicerata</taxon>
        <taxon>Arachnida</taxon>
        <taxon>Acari</taxon>
        <taxon>Acariformes</taxon>
        <taxon>Trombidiformes</taxon>
        <taxon>Prostigmata</taxon>
        <taxon>Eupodina</taxon>
        <taxon>Eriophyoidea</taxon>
        <taxon>Eriophyidae</taxon>
        <taxon>Eriophyinae</taxon>
        <taxon>Aceriini</taxon>
        <taxon>Aceria</taxon>
    </lineage>
</organism>
<dbReference type="PANTHER" id="PTHR10828:SF17">
    <property type="entry name" value="PROTEIN-TYROSINE-PHOSPHATASE"/>
    <property type="match status" value="1"/>
</dbReference>
<keyword evidence="4" id="KW-0498">Mitosis</keyword>
<dbReference type="GO" id="GO:0010971">
    <property type="term" value="P:positive regulation of G2/M transition of mitotic cell cycle"/>
    <property type="evidence" value="ECO:0007669"/>
    <property type="project" value="TreeGrafter"/>
</dbReference>
<evidence type="ECO:0000259" key="10">
    <source>
        <dbReference type="PROSITE" id="PS50206"/>
    </source>
</evidence>
<dbReference type="EMBL" id="GGYP01001923">
    <property type="protein sequence ID" value="MDE46694.1"/>
    <property type="molecule type" value="Transcribed_RNA"/>
</dbReference>
<dbReference type="SUPFAM" id="SSF52821">
    <property type="entry name" value="Rhodanese/Cell cycle control phosphatase"/>
    <property type="match status" value="1"/>
</dbReference>
<feature type="region of interest" description="Disordered" evidence="9">
    <location>
        <begin position="1"/>
        <end position="24"/>
    </location>
</feature>
<dbReference type="Gene3D" id="3.40.250.10">
    <property type="entry name" value="Rhodanese-like domain"/>
    <property type="match status" value="1"/>
</dbReference>
<evidence type="ECO:0000256" key="5">
    <source>
        <dbReference type="ARBA" id="ARBA00022801"/>
    </source>
</evidence>
<evidence type="ECO:0000256" key="9">
    <source>
        <dbReference type="SAM" id="MobiDB-lite"/>
    </source>
</evidence>
<evidence type="ECO:0000313" key="11">
    <source>
        <dbReference type="EMBL" id="MDE46694.1"/>
    </source>
</evidence>
<reference evidence="11" key="1">
    <citation type="submission" date="2018-10" db="EMBL/GenBank/DDBJ databases">
        <title>Transcriptome assembly of Aceria tosichella (Wheat curl mite) Type 2.</title>
        <authorList>
            <person name="Scully E.D."/>
            <person name="Geib S.M."/>
            <person name="Palmer N.A."/>
            <person name="Gupta A.K."/>
            <person name="Sarath G."/>
            <person name="Tatineni S."/>
        </authorList>
    </citation>
    <scope>NUCLEOTIDE SEQUENCE</scope>
    <source>
        <strain evidence="11">LincolnNE</strain>
    </source>
</reference>
<evidence type="ECO:0000256" key="1">
    <source>
        <dbReference type="ARBA" id="ARBA00011065"/>
    </source>
</evidence>
<dbReference type="GO" id="GO:0000086">
    <property type="term" value="P:G2/M transition of mitotic cell cycle"/>
    <property type="evidence" value="ECO:0007669"/>
    <property type="project" value="TreeGrafter"/>
</dbReference>
<feature type="compositionally biased region" description="Acidic residues" evidence="9">
    <location>
        <begin position="14"/>
        <end position="23"/>
    </location>
</feature>
<protein>
    <recommendedName>
        <fullName evidence="2">protein-tyrosine-phosphatase</fullName>
        <ecNumber evidence="2">3.1.3.48</ecNumber>
    </recommendedName>
</protein>
<dbReference type="PRINTS" id="PR00716">
    <property type="entry name" value="MPIPHPHTASE"/>
</dbReference>
<dbReference type="GO" id="GO:0004725">
    <property type="term" value="F:protein tyrosine phosphatase activity"/>
    <property type="evidence" value="ECO:0007669"/>
    <property type="project" value="UniProtKB-EC"/>
</dbReference>
<evidence type="ECO:0000256" key="3">
    <source>
        <dbReference type="ARBA" id="ARBA00022618"/>
    </source>
</evidence>
<keyword evidence="7" id="KW-0131">Cell cycle</keyword>
<dbReference type="PROSITE" id="PS50206">
    <property type="entry name" value="RHODANESE_3"/>
    <property type="match status" value="1"/>
</dbReference>
<dbReference type="GO" id="GO:0110032">
    <property type="term" value="P:positive regulation of G2/MI transition of meiotic cell cycle"/>
    <property type="evidence" value="ECO:0007669"/>
    <property type="project" value="TreeGrafter"/>
</dbReference>
<feature type="region of interest" description="Disordered" evidence="9">
    <location>
        <begin position="187"/>
        <end position="220"/>
    </location>
</feature>
<dbReference type="GO" id="GO:0005737">
    <property type="term" value="C:cytoplasm"/>
    <property type="evidence" value="ECO:0007669"/>
    <property type="project" value="TreeGrafter"/>
</dbReference>
<dbReference type="InterPro" id="IPR001763">
    <property type="entry name" value="Rhodanese-like_dom"/>
</dbReference>
<evidence type="ECO:0000256" key="2">
    <source>
        <dbReference type="ARBA" id="ARBA00013064"/>
    </source>
</evidence>
<keyword evidence="6" id="KW-0904">Protein phosphatase</keyword>
<dbReference type="EC" id="3.1.3.48" evidence="2"/>
<proteinExistence type="inferred from homology"/>
<dbReference type="PANTHER" id="PTHR10828">
    <property type="entry name" value="M-PHASE INDUCER PHOSPHATASE DUAL SPECIFICITY PHOSPHATASE CDC25"/>
    <property type="match status" value="1"/>
</dbReference>
<evidence type="ECO:0000256" key="7">
    <source>
        <dbReference type="ARBA" id="ARBA00023306"/>
    </source>
</evidence>
<dbReference type="GO" id="GO:0005634">
    <property type="term" value="C:nucleus"/>
    <property type="evidence" value="ECO:0007669"/>
    <property type="project" value="TreeGrafter"/>
</dbReference>